<comment type="caution">
    <text evidence="14">The sequence shown here is derived from an EMBL/GenBank/DDBJ whole genome shotgun (WGS) entry which is preliminary data.</text>
</comment>
<evidence type="ECO:0000256" key="4">
    <source>
        <dbReference type="ARBA" id="ARBA00004725"/>
    </source>
</evidence>
<evidence type="ECO:0000256" key="5">
    <source>
        <dbReference type="ARBA" id="ARBA00008008"/>
    </source>
</evidence>
<keyword evidence="9" id="KW-0285">Flavoprotein</keyword>
<dbReference type="AlphaFoldDB" id="A0A0R1XI18"/>
<evidence type="ECO:0000256" key="11">
    <source>
        <dbReference type="ARBA" id="ARBA00022975"/>
    </source>
</evidence>
<evidence type="ECO:0000256" key="8">
    <source>
        <dbReference type="ARBA" id="ARBA00022490"/>
    </source>
</evidence>
<dbReference type="PROSITE" id="PS00912">
    <property type="entry name" value="DHODEHASE_2"/>
    <property type="match status" value="1"/>
</dbReference>
<dbReference type="GO" id="GO:0044205">
    <property type="term" value="P:'de novo' UMP biosynthetic process"/>
    <property type="evidence" value="ECO:0007669"/>
    <property type="project" value="UniProtKB-UniPathway"/>
</dbReference>
<dbReference type="InterPro" id="IPR001295">
    <property type="entry name" value="Dihydroorotate_DH_CS"/>
</dbReference>
<evidence type="ECO:0000256" key="12">
    <source>
        <dbReference type="ARBA" id="ARBA00023002"/>
    </source>
</evidence>
<dbReference type="PANTHER" id="PTHR48109">
    <property type="entry name" value="DIHYDROOROTATE DEHYDROGENASE (QUINONE), MITOCHONDRIAL-RELATED"/>
    <property type="match status" value="1"/>
</dbReference>
<dbReference type="UniPathway" id="UPA00070"/>
<comment type="subunit">
    <text evidence="6">Homodimer.</text>
</comment>
<dbReference type="EMBL" id="AZFW01000072">
    <property type="protein sequence ID" value="KRM26492.1"/>
    <property type="molecule type" value="Genomic_DNA"/>
</dbReference>
<comment type="subcellular location">
    <subcellularLocation>
        <location evidence="3">Cytoplasm</location>
    </subcellularLocation>
</comment>
<keyword evidence="10" id="KW-0288">FMN</keyword>
<accession>A0A0R1XI18</accession>
<dbReference type="Proteomes" id="UP000050949">
    <property type="component" value="Unassembled WGS sequence"/>
</dbReference>
<name>A0A0R1XI18_9LACO</name>
<evidence type="ECO:0000313" key="15">
    <source>
        <dbReference type="Proteomes" id="UP000050949"/>
    </source>
</evidence>
<dbReference type="SUPFAM" id="SSF51395">
    <property type="entry name" value="FMN-linked oxidoreductases"/>
    <property type="match status" value="1"/>
</dbReference>
<gene>
    <name evidence="14" type="ORF">FC91_GL003029</name>
</gene>
<dbReference type="Pfam" id="PF01180">
    <property type="entry name" value="DHO_dh"/>
    <property type="match status" value="1"/>
</dbReference>
<dbReference type="InterPro" id="IPR050074">
    <property type="entry name" value="DHO_dehydrogenase"/>
</dbReference>
<dbReference type="InterPro" id="IPR013785">
    <property type="entry name" value="Aldolase_TIM"/>
</dbReference>
<evidence type="ECO:0000256" key="10">
    <source>
        <dbReference type="ARBA" id="ARBA00022643"/>
    </source>
</evidence>
<dbReference type="InterPro" id="IPR023359">
    <property type="entry name" value="Dihydro_DH_chainA_dom2"/>
</dbReference>
<dbReference type="FunFam" id="3.20.20.70:FF:000027">
    <property type="entry name" value="Dihydropyrimidine dehydrogenase [NADP(+)]"/>
    <property type="match status" value="1"/>
</dbReference>
<dbReference type="Gene3D" id="3.20.20.70">
    <property type="entry name" value="Aldolase class I"/>
    <property type="match status" value="1"/>
</dbReference>
<keyword evidence="8" id="KW-0963">Cytoplasm</keyword>
<dbReference type="GO" id="GO:0006207">
    <property type="term" value="P:'de novo' pyrimidine nucleobase biosynthetic process"/>
    <property type="evidence" value="ECO:0007669"/>
    <property type="project" value="InterPro"/>
</dbReference>
<evidence type="ECO:0000313" key="14">
    <source>
        <dbReference type="EMBL" id="KRM26492.1"/>
    </source>
</evidence>
<dbReference type="PIRSF" id="PIRSF000164">
    <property type="entry name" value="DHO_oxidase"/>
    <property type="match status" value="1"/>
</dbReference>
<dbReference type="GO" id="GO:0005737">
    <property type="term" value="C:cytoplasm"/>
    <property type="evidence" value="ECO:0007669"/>
    <property type="project" value="UniProtKB-SubCell"/>
</dbReference>
<dbReference type="eggNOG" id="COG0167">
    <property type="taxonomic scope" value="Bacteria"/>
</dbReference>
<dbReference type="PANTHER" id="PTHR48109:SF1">
    <property type="entry name" value="DIHYDROOROTATE DEHYDROGENASE (FUMARATE)"/>
    <property type="match status" value="1"/>
</dbReference>
<comment type="catalytic activity">
    <reaction evidence="1">
        <text>(S)-dihydroorotate + fumarate = orotate + succinate</text>
        <dbReference type="Rhea" id="RHEA:30059"/>
        <dbReference type="ChEBI" id="CHEBI:29806"/>
        <dbReference type="ChEBI" id="CHEBI:30031"/>
        <dbReference type="ChEBI" id="CHEBI:30839"/>
        <dbReference type="ChEBI" id="CHEBI:30864"/>
        <dbReference type="EC" id="1.3.98.1"/>
    </reaction>
</comment>
<evidence type="ECO:0000256" key="6">
    <source>
        <dbReference type="ARBA" id="ARBA00011738"/>
    </source>
</evidence>
<dbReference type="GO" id="GO:1990663">
    <property type="term" value="F:dihydroorotate dehydrogenase (fumarate) activity"/>
    <property type="evidence" value="ECO:0007669"/>
    <property type="project" value="UniProtKB-EC"/>
</dbReference>
<dbReference type="InterPro" id="IPR012135">
    <property type="entry name" value="Dihydroorotate_DH_1_2"/>
</dbReference>
<evidence type="ECO:0000256" key="2">
    <source>
        <dbReference type="ARBA" id="ARBA00001917"/>
    </source>
</evidence>
<keyword evidence="11" id="KW-0665">Pyrimidine biosynthesis</keyword>
<evidence type="ECO:0000256" key="3">
    <source>
        <dbReference type="ARBA" id="ARBA00004496"/>
    </source>
</evidence>
<sequence>MEEYTMAELTTTIGGFHFNNTIMNGAGVWCYDRKELSAVDTSAAATFVTKTATLAPRAGNPKPRMAATDLGSINSMGLPNKGLDYYLQVVEEFHQANPEKPYFLSTTGTSPDDFGKIFTKIAASNFSGLVELNLSCPNVVGKPQIAYDFAAVERILTQVTGIYHGPLGVKLPPYFDLVHFQQIADVLNQFPLTFVNTINSVGNGLVIQDETAAIAPKGGLGGIGGGYIKPMALANVRVLRQLLKPEINIIGTGGVETGRDVFELILCGADMVGVATQLGKEGPKVFARLTEELTAIMDAKGYKRLSDFRGKLQVPEAREVAVH</sequence>
<dbReference type="InterPro" id="IPR005720">
    <property type="entry name" value="Dihydroorotate_DH_cat"/>
</dbReference>
<dbReference type="PATRIC" id="fig|1122147.4.peg.3119"/>
<organism evidence="14 15">
    <name type="scientific">Schleiferilactobacillus harbinensis DSM 16991</name>
    <dbReference type="NCBI Taxonomy" id="1122147"/>
    <lineage>
        <taxon>Bacteria</taxon>
        <taxon>Bacillati</taxon>
        <taxon>Bacillota</taxon>
        <taxon>Bacilli</taxon>
        <taxon>Lactobacillales</taxon>
        <taxon>Lactobacillaceae</taxon>
        <taxon>Schleiferilactobacillus</taxon>
    </lineage>
</organism>
<dbReference type="EC" id="1.3.98.1" evidence="7"/>
<dbReference type="NCBIfam" id="NF002702">
    <property type="entry name" value="PRK02506.1"/>
    <property type="match status" value="1"/>
</dbReference>
<reference evidence="14 15" key="1">
    <citation type="journal article" date="2015" name="Genome Announc.">
        <title>Expanding the biotechnology potential of lactobacilli through comparative genomics of 213 strains and associated genera.</title>
        <authorList>
            <person name="Sun Z."/>
            <person name="Harris H.M."/>
            <person name="McCann A."/>
            <person name="Guo C."/>
            <person name="Argimon S."/>
            <person name="Zhang W."/>
            <person name="Yang X."/>
            <person name="Jeffery I.B."/>
            <person name="Cooney J.C."/>
            <person name="Kagawa T.F."/>
            <person name="Liu W."/>
            <person name="Song Y."/>
            <person name="Salvetti E."/>
            <person name="Wrobel A."/>
            <person name="Rasinkangas P."/>
            <person name="Parkhill J."/>
            <person name="Rea M.C."/>
            <person name="O'Sullivan O."/>
            <person name="Ritari J."/>
            <person name="Douillard F.P."/>
            <person name="Paul Ross R."/>
            <person name="Yang R."/>
            <person name="Briner A.E."/>
            <person name="Felis G.E."/>
            <person name="de Vos W.M."/>
            <person name="Barrangou R."/>
            <person name="Klaenhammer T.R."/>
            <person name="Caufield P.W."/>
            <person name="Cui Y."/>
            <person name="Zhang H."/>
            <person name="O'Toole P.W."/>
        </authorList>
    </citation>
    <scope>NUCLEOTIDE SEQUENCE [LARGE SCALE GENOMIC DNA]</scope>
    <source>
        <strain evidence="14 15">DSM 16991</strain>
    </source>
</reference>
<evidence type="ECO:0000259" key="13">
    <source>
        <dbReference type="Pfam" id="PF01180"/>
    </source>
</evidence>
<dbReference type="CDD" id="cd04741">
    <property type="entry name" value="DHOD_1A_like"/>
    <property type="match status" value="1"/>
</dbReference>
<feature type="domain" description="Dihydroorotate dehydrogenase catalytic" evidence="13">
    <location>
        <begin position="9"/>
        <end position="297"/>
    </location>
</feature>
<protein>
    <recommendedName>
        <fullName evidence="7">dihydroorotate oxidase (fumarate)</fullName>
        <ecNumber evidence="7">1.3.98.1</ecNumber>
    </recommendedName>
</protein>
<dbReference type="Gene3D" id="2.30.26.10">
    <property type="entry name" value="Dihydroorotate Dehydrogenase A, chain A, domain 2"/>
    <property type="match status" value="1"/>
</dbReference>
<evidence type="ECO:0000256" key="9">
    <source>
        <dbReference type="ARBA" id="ARBA00022630"/>
    </source>
</evidence>
<comment type="similarity">
    <text evidence="5">Belongs to the dihydroorotate dehydrogenase family. Type 1 subfamily.</text>
</comment>
<evidence type="ECO:0000256" key="1">
    <source>
        <dbReference type="ARBA" id="ARBA00001694"/>
    </source>
</evidence>
<keyword evidence="12" id="KW-0560">Oxidoreductase</keyword>
<dbReference type="PROSITE" id="PS00911">
    <property type="entry name" value="DHODEHASE_1"/>
    <property type="match status" value="1"/>
</dbReference>
<evidence type="ECO:0000256" key="7">
    <source>
        <dbReference type="ARBA" id="ARBA00011911"/>
    </source>
</evidence>
<comment type="pathway">
    <text evidence="4">Pyrimidine metabolism; UMP biosynthesis via de novo pathway.</text>
</comment>
<comment type="cofactor">
    <cofactor evidence="2">
        <name>FMN</name>
        <dbReference type="ChEBI" id="CHEBI:58210"/>
    </cofactor>
</comment>
<dbReference type="InterPro" id="IPR033886">
    <property type="entry name" value="DHOD_1A"/>
</dbReference>
<proteinExistence type="inferred from homology"/>